<dbReference type="InterPro" id="IPR035892">
    <property type="entry name" value="C2_domain_sf"/>
</dbReference>
<feature type="domain" description="C2" evidence="2">
    <location>
        <begin position="378"/>
        <end position="501"/>
    </location>
</feature>
<evidence type="ECO:0000313" key="4">
    <source>
        <dbReference type="Proteomes" id="UP001432322"/>
    </source>
</evidence>
<feature type="region of interest" description="Disordered" evidence="1">
    <location>
        <begin position="27"/>
        <end position="54"/>
    </location>
</feature>
<dbReference type="GO" id="GO:0001786">
    <property type="term" value="F:phosphatidylserine binding"/>
    <property type="evidence" value="ECO:0007669"/>
    <property type="project" value="TreeGrafter"/>
</dbReference>
<keyword evidence="4" id="KW-1185">Reference proteome</keyword>
<dbReference type="PROSITE" id="PS50004">
    <property type="entry name" value="C2"/>
    <property type="match status" value="1"/>
</dbReference>
<feature type="region of interest" description="Disordered" evidence="1">
    <location>
        <begin position="78"/>
        <end position="158"/>
    </location>
</feature>
<name>A0AAV5W9R9_9BILA</name>
<dbReference type="SMART" id="SM00239">
    <property type="entry name" value="C2"/>
    <property type="match status" value="2"/>
</dbReference>
<dbReference type="Pfam" id="PF00168">
    <property type="entry name" value="C2"/>
    <property type="match status" value="2"/>
</dbReference>
<evidence type="ECO:0000313" key="3">
    <source>
        <dbReference type="EMBL" id="GMT28729.1"/>
    </source>
</evidence>
<comment type="caution">
    <text evidence="3">The sequence shown here is derived from an EMBL/GenBank/DDBJ whole genome shotgun (WGS) entry which is preliminary data.</text>
</comment>
<evidence type="ECO:0000259" key="2">
    <source>
        <dbReference type="PROSITE" id="PS50004"/>
    </source>
</evidence>
<feature type="compositionally biased region" description="Basic and acidic residues" evidence="1">
    <location>
        <begin position="139"/>
        <end position="148"/>
    </location>
</feature>
<dbReference type="GO" id="GO:0005544">
    <property type="term" value="F:calcium-dependent phospholipid binding"/>
    <property type="evidence" value="ECO:0007669"/>
    <property type="project" value="TreeGrafter"/>
</dbReference>
<sequence>NLSFSLLVSTMHDDSLPSVYLLDVTSSSSSSPLNCSSMNSSRRLLPQTPPNSQMYTLTPSLTSSHLFINQSSSFHSIRRSSTPRLLPTPPPHSPDPCSNLERRPSGRLLPRLPTEFALPPSSQTSSSSPLLDSESGLSPDRDMPRIEESSPSVEPIGDYSVQDDELEHEGIHYPIDYSSRLSQSSNTNSFQLNSKSYGIESEEKEVGSSSNSSHGLNPSHYIPNCDVISSQGRSHSISSSLYPHGTSTNSNEGEKERSKGLGLIHCTIQHFPVRKRLRVNILKIEGLAAGLKQEIEIHARAKVSIIGMKNGKEQMSEVKRGRDPVFNQEFFFDNFTIEDLDTKSLHLSAFHHGGKDVLIDPSFALLIPMEKRWNSFQKLGKICITSCIERDARRLTINIKKVEDLPRWTFIGAPDVCVKITLMGGSGLAKTKCSRILKNTTTAVYNEAVMFIFNPTKAEFAHTKITISVHDMQRSATGDDVIGCAYLGIFAQDKSEVEMWKNTVEHMGKEYKGTHHLKHPTVNPPRERLSQPVNDEPEDEEEREEGFEF</sequence>
<feature type="region of interest" description="Disordered" evidence="1">
    <location>
        <begin position="201"/>
        <end position="258"/>
    </location>
</feature>
<dbReference type="PANTHER" id="PTHR10024:SF348">
    <property type="entry name" value="SYNAPTOTAGMIN-17"/>
    <property type="match status" value="1"/>
</dbReference>
<evidence type="ECO:0000256" key="1">
    <source>
        <dbReference type="SAM" id="MobiDB-lite"/>
    </source>
</evidence>
<feature type="non-terminal residue" evidence="3">
    <location>
        <position position="1"/>
    </location>
</feature>
<dbReference type="InterPro" id="IPR000008">
    <property type="entry name" value="C2_dom"/>
</dbReference>
<dbReference type="GO" id="GO:0017156">
    <property type="term" value="P:calcium-ion regulated exocytosis"/>
    <property type="evidence" value="ECO:0007669"/>
    <property type="project" value="TreeGrafter"/>
</dbReference>
<dbReference type="GO" id="GO:0005886">
    <property type="term" value="C:plasma membrane"/>
    <property type="evidence" value="ECO:0007669"/>
    <property type="project" value="TreeGrafter"/>
</dbReference>
<dbReference type="SUPFAM" id="SSF49562">
    <property type="entry name" value="C2 domain (Calcium/lipid-binding domain, CaLB)"/>
    <property type="match status" value="2"/>
</dbReference>
<protein>
    <recommendedName>
        <fullName evidence="2">C2 domain-containing protein</fullName>
    </recommendedName>
</protein>
<feature type="compositionally biased region" description="Low complexity" evidence="1">
    <location>
        <begin position="106"/>
        <end position="138"/>
    </location>
</feature>
<dbReference type="PANTHER" id="PTHR10024">
    <property type="entry name" value="SYNAPTOTAGMIN"/>
    <property type="match status" value="1"/>
</dbReference>
<feature type="compositionally biased region" description="Low complexity" evidence="1">
    <location>
        <begin position="229"/>
        <end position="240"/>
    </location>
</feature>
<proteinExistence type="predicted"/>
<feature type="region of interest" description="Disordered" evidence="1">
    <location>
        <begin position="513"/>
        <end position="549"/>
    </location>
</feature>
<dbReference type="GO" id="GO:0005509">
    <property type="term" value="F:calcium ion binding"/>
    <property type="evidence" value="ECO:0007669"/>
    <property type="project" value="TreeGrafter"/>
</dbReference>
<dbReference type="GO" id="GO:0030276">
    <property type="term" value="F:clathrin binding"/>
    <property type="evidence" value="ECO:0007669"/>
    <property type="project" value="TreeGrafter"/>
</dbReference>
<dbReference type="EMBL" id="BTSY01000005">
    <property type="protein sequence ID" value="GMT28729.1"/>
    <property type="molecule type" value="Genomic_DNA"/>
</dbReference>
<dbReference type="AlphaFoldDB" id="A0AAV5W9R9"/>
<gene>
    <name evidence="3" type="ORF">PFISCL1PPCAC_20026</name>
</gene>
<feature type="compositionally biased region" description="Acidic residues" evidence="1">
    <location>
        <begin position="535"/>
        <end position="549"/>
    </location>
</feature>
<dbReference type="GO" id="GO:0000149">
    <property type="term" value="F:SNARE binding"/>
    <property type="evidence" value="ECO:0007669"/>
    <property type="project" value="TreeGrafter"/>
</dbReference>
<dbReference type="Proteomes" id="UP001432322">
    <property type="component" value="Unassembled WGS sequence"/>
</dbReference>
<feature type="compositionally biased region" description="Low complexity" evidence="1">
    <location>
        <begin position="27"/>
        <end position="41"/>
    </location>
</feature>
<dbReference type="GO" id="GO:0070382">
    <property type="term" value="C:exocytic vesicle"/>
    <property type="evidence" value="ECO:0007669"/>
    <property type="project" value="TreeGrafter"/>
</dbReference>
<accession>A0AAV5W9R9</accession>
<organism evidence="3 4">
    <name type="scientific">Pristionchus fissidentatus</name>
    <dbReference type="NCBI Taxonomy" id="1538716"/>
    <lineage>
        <taxon>Eukaryota</taxon>
        <taxon>Metazoa</taxon>
        <taxon>Ecdysozoa</taxon>
        <taxon>Nematoda</taxon>
        <taxon>Chromadorea</taxon>
        <taxon>Rhabditida</taxon>
        <taxon>Rhabditina</taxon>
        <taxon>Diplogasteromorpha</taxon>
        <taxon>Diplogasteroidea</taxon>
        <taxon>Neodiplogasteridae</taxon>
        <taxon>Pristionchus</taxon>
    </lineage>
</organism>
<dbReference type="Gene3D" id="2.60.40.150">
    <property type="entry name" value="C2 domain"/>
    <property type="match status" value="2"/>
</dbReference>
<reference evidence="3" key="1">
    <citation type="submission" date="2023-10" db="EMBL/GenBank/DDBJ databases">
        <title>Genome assembly of Pristionchus species.</title>
        <authorList>
            <person name="Yoshida K."/>
            <person name="Sommer R.J."/>
        </authorList>
    </citation>
    <scope>NUCLEOTIDE SEQUENCE</scope>
    <source>
        <strain evidence="3">RS5133</strain>
    </source>
</reference>